<keyword evidence="1" id="KW-1133">Transmembrane helix</keyword>
<feature type="transmembrane region" description="Helical" evidence="1">
    <location>
        <begin position="92"/>
        <end position="110"/>
    </location>
</feature>
<reference evidence="2" key="3">
    <citation type="submission" date="2025-09" db="UniProtKB">
        <authorList>
            <consortium name="Ensembl"/>
        </authorList>
    </citation>
    <scope>IDENTIFICATION</scope>
</reference>
<accession>A0A493T7M5</accession>
<dbReference type="Proteomes" id="UP000016666">
    <property type="component" value="Chromosome 2"/>
</dbReference>
<name>A0A493T7M5_ANAPP</name>
<evidence type="ECO:0000313" key="3">
    <source>
        <dbReference type="Proteomes" id="UP000016666"/>
    </source>
</evidence>
<keyword evidence="1" id="KW-0472">Membrane</keyword>
<protein>
    <submittedName>
        <fullName evidence="2">Uncharacterized protein</fullName>
    </submittedName>
</protein>
<keyword evidence="3" id="KW-1185">Reference proteome</keyword>
<reference evidence="2 3" key="1">
    <citation type="submission" date="2017-10" db="EMBL/GenBank/DDBJ databases">
        <title>A new Pekin duck reference genome.</title>
        <authorList>
            <person name="Hou Z.-C."/>
            <person name="Zhou Z.-K."/>
            <person name="Zhu F."/>
            <person name="Hou S.-S."/>
        </authorList>
    </citation>
    <scope>NUCLEOTIDE SEQUENCE [LARGE SCALE GENOMIC DNA]</scope>
</reference>
<dbReference type="Ensembl" id="ENSAPLT00000017841.1">
    <property type="protein sequence ID" value="ENSAPLP00000021914.1"/>
    <property type="gene ID" value="ENSAPLG00000018911.1"/>
</dbReference>
<feature type="transmembrane region" description="Helical" evidence="1">
    <location>
        <begin position="50"/>
        <end position="71"/>
    </location>
</feature>
<evidence type="ECO:0000256" key="1">
    <source>
        <dbReference type="SAM" id="Phobius"/>
    </source>
</evidence>
<keyword evidence="1" id="KW-0812">Transmembrane</keyword>
<evidence type="ECO:0000313" key="2">
    <source>
        <dbReference type="Ensembl" id="ENSAPLP00000021914.1"/>
    </source>
</evidence>
<sequence length="111" mass="12467">MPPPADIVKVAIEWPGAFPKLMEIDQVSACACVLLCTSIGRDRTRTYVCVYIYTCTSVCLSVSALCLFICARFCEYICSIRCFYKGCNPFPVLLLIIFDVFCHVFGFAFSF</sequence>
<dbReference type="AlphaFoldDB" id="A0A493T7M5"/>
<organism evidence="2 3">
    <name type="scientific">Anas platyrhynchos platyrhynchos</name>
    <name type="common">Northern mallard</name>
    <dbReference type="NCBI Taxonomy" id="8840"/>
    <lineage>
        <taxon>Eukaryota</taxon>
        <taxon>Metazoa</taxon>
        <taxon>Chordata</taxon>
        <taxon>Craniata</taxon>
        <taxon>Vertebrata</taxon>
        <taxon>Euteleostomi</taxon>
        <taxon>Archelosauria</taxon>
        <taxon>Archosauria</taxon>
        <taxon>Dinosauria</taxon>
        <taxon>Saurischia</taxon>
        <taxon>Theropoda</taxon>
        <taxon>Coelurosauria</taxon>
        <taxon>Aves</taxon>
        <taxon>Neognathae</taxon>
        <taxon>Galloanserae</taxon>
        <taxon>Anseriformes</taxon>
        <taxon>Anatidae</taxon>
        <taxon>Anatinae</taxon>
        <taxon>Anas</taxon>
    </lineage>
</organism>
<reference evidence="2" key="2">
    <citation type="submission" date="2025-08" db="UniProtKB">
        <authorList>
            <consortium name="Ensembl"/>
        </authorList>
    </citation>
    <scope>IDENTIFICATION</scope>
</reference>
<proteinExistence type="predicted"/>
<dbReference type="STRING" id="8840.ENSAPLP00000021914"/>